<evidence type="ECO:0000313" key="2">
    <source>
        <dbReference type="EMBL" id="GJS78782.1"/>
    </source>
</evidence>
<evidence type="ECO:0000313" key="3">
    <source>
        <dbReference type="Proteomes" id="UP001151760"/>
    </source>
</evidence>
<protein>
    <submittedName>
        <fullName evidence="2">Uncharacterized mitochondrial protein-like protein</fullName>
    </submittedName>
</protein>
<comment type="caution">
    <text evidence="2">The sequence shown here is derived from an EMBL/GenBank/DDBJ whole genome shotgun (WGS) entry which is preliminary data.</text>
</comment>
<reference evidence="2" key="1">
    <citation type="journal article" date="2022" name="Int. J. Mol. Sci.">
        <title>Draft Genome of Tanacetum Coccineum: Genomic Comparison of Closely Related Tanacetum-Family Plants.</title>
        <authorList>
            <person name="Yamashiro T."/>
            <person name="Shiraishi A."/>
            <person name="Nakayama K."/>
            <person name="Satake H."/>
        </authorList>
    </citation>
    <scope>NUCLEOTIDE SEQUENCE</scope>
</reference>
<accession>A0ABQ4YMM9</accession>
<feature type="domain" description="Reverse transcriptase Ty1/copia-type" evidence="1">
    <location>
        <begin position="1"/>
        <end position="52"/>
    </location>
</feature>
<gene>
    <name evidence="2" type="ORF">Tco_0728663</name>
</gene>
<dbReference type="EMBL" id="BQNB010010550">
    <property type="protein sequence ID" value="GJS78782.1"/>
    <property type="molecule type" value="Genomic_DNA"/>
</dbReference>
<name>A0ABQ4YMM9_9ASTR</name>
<evidence type="ECO:0000259" key="1">
    <source>
        <dbReference type="Pfam" id="PF07727"/>
    </source>
</evidence>
<dbReference type="PANTHER" id="PTHR11439:SF509">
    <property type="entry name" value="RNA-DIRECTED DNA POLYMERASE"/>
    <property type="match status" value="1"/>
</dbReference>
<organism evidence="2 3">
    <name type="scientific">Tanacetum coccineum</name>
    <dbReference type="NCBI Taxonomy" id="301880"/>
    <lineage>
        <taxon>Eukaryota</taxon>
        <taxon>Viridiplantae</taxon>
        <taxon>Streptophyta</taxon>
        <taxon>Embryophyta</taxon>
        <taxon>Tracheophyta</taxon>
        <taxon>Spermatophyta</taxon>
        <taxon>Magnoliopsida</taxon>
        <taxon>eudicotyledons</taxon>
        <taxon>Gunneridae</taxon>
        <taxon>Pentapetalae</taxon>
        <taxon>asterids</taxon>
        <taxon>campanulids</taxon>
        <taxon>Asterales</taxon>
        <taxon>Asteraceae</taxon>
        <taxon>Asteroideae</taxon>
        <taxon>Anthemideae</taxon>
        <taxon>Anthemidinae</taxon>
        <taxon>Tanacetum</taxon>
    </lineage>
</organism>
<keyword evidence="3" id="KW-1185">Reference proteome</keyword>
<sequence length="465" mass="51844">MDIKTAFLNGELKEEVYVSQPEGFVDQDNPSHVYKLKKALYGLKQAPRASRPDIIYAVCLCARYQAKPTEKHLQAVKRTFQYLKGTINMGLWYLKDTDMSLTAYADADHAGCQDTRRSTSGSAQFLGDKLVSWSLVRVFIVILLGFPGPSDGLRLHPTVFFSSGSGLTADSSVLTLTLAFLDFGLDFAQSFPFHAHYGVASVEALVLGSRCLDHHKDLLILGESLEIWNYKCGTFPQIGCEVLGSFSIKTFEVKFSWREENPSEQSTWHPFLPKRYLRAEWSYALCFSSCEAVWKNSHKTREVGPIKTSTYFQPCHEKIANILVESAGLCLKRRACGGHSSFFGTQCMATGSVEIGNNDGQLVVALAKNAYSRWGGSSLSSTSVGSSTEELAVLDFKYLRLSRISGDNSLTWRGSGGFIFNDGSRIRMSLRIIVEWIICWTNHDHLLTKEESASSRRGNHSPKWS</sequence>
<dbReference type="InterPro" id="IPR013103">
    <property type="entry name" value="RVT_2"/>
</dbReference>
<dbReference type="Pfam" id="PF07727">
    <property type="entry name" value="RVT_2"/>
    <property type="match status" value="1"/>
</dbReference>
<dbReference type="PANTHER" id="PTHR11439">
    <property type="entry name" value="GAG-POL-RELATED RETROTRANSPOSON"/>
    <property type="match status" value="1"/>
</dbReference>
<proteinExistence type="predicted"/>
<reference evidence="2" key="2">
    <citation type="submission" date="2022-01" db="EMBL/GenBank/DDBJ databases">
        <authorList>
            <person name="Yamashiro T."/>
            <person name="Shiraishi A."/>
            <person name="Satake H."/>
            <person name="Nakayama K."/>
        </authorList>
    </citation>
    <scope>NUCLEOTIDE SEQUENCE</scope>
</reference>
<dbReference type="Proteomes" id="UP001151760">
    <property type="component" value="Unassembled WGS sequence"/>
</dbReference>